<dbReference type="AlphaFoldDB" id="A0A096AR09"/>
<comment type="caution">
    <text evidence="3">The sequence shown here is derived from an EMBL/GenBank/DDBJ whole genome shotgun (WGS) entry which is preliminary data.</text>
</comment>
<evidence type="ECO:0000256" key="1">
    <source>
        <dbReference type="SAM" id="SignalP"/>
    </source>
</evidence>
<organism evidence="3 4">
    <name type="scientific">Prevotella disiens DNF00882</name>
    <dbReference type="NCBI Taxonomy" id="1401075"/>
    <lineage>
        <taxon>Bacteria</taxon>
        <taxon>Pseudomonadati</taxon>
        <taxon>Bacteroidota</taxon>
        <taxon>Bacteroidia</taxon>
        <taxon>Bacteroidales</taxon>
        <taxon>Prevotellaceae</taxon>
        <taxon>Prevotella</taxon>
    </lineage>
</organism>
<evidence type="ECO:0000259" key="2">
    <source>
        <dbReference type="Pfam" id="PF13290"/>
    </source>
</evidence>
<evidence type="ECO:0000313" key="3">
    <source>
        <dbReference type="EMBL" id="KGF49180.1"/>
    </source>
</evidence>
<proteinExistence type="predicted"/>
<accession>A0A096AR09</accession>
<feature type="signal peptide" evidence="1">
    <location>
        <begin position="1"/>
        <end position="22"/>
    </location>
</feature>
<reference evidence="3 4" key="1">
    <citation type="submission" date="2014-07" db="EMBL/GenBank/DDBJ databases">
        <authorList>
            <person name="McCorrison J."/>
            <person name="Sanka R."/>
            <person name="Torralba M."/>
            <person name="Gillis M."/>
            <person name="Haft D.H."/>
            <person name="Methe B."/>
            <person name="Sutton G."/>
            <person name="Nelson K.E."/>
        </authorList>
    </citation>
    <scope>NUCLEOTIDE SEQUENCE [LARGE SCALE GENOMIC DNA]</scope>
    <source>
        <strain evidence="3 4">DNF00882</strain>
    </source>
</reference>
<protein>
    <submittedName>
        <fullName evidence="3">Chitobiase</fullName>
    </submittedName>
</protein>
<sequence>MKKNLRNAFIAVLAMVGVSANAQTVVTFTAGTDKGKQEKSATKPDMMTKNDVTIKSTKAAFATAEYRFAKSSKTNFSCTTGNITKIVITEPAKVSNDKNITGFAAENGWVVDADTKVATWTGNASSVDIAAPNHQVRAGKIEVTIAAADPAAIAAPTISGETTFTEKTTVTLTAEGAKIYYTTNGDVPTEKSGFLYTKPFDLTATTTVKAIAVKDGKTSSVAEKTFTKEEVKVVNSIAEYKQLAAKKKATLKLNDAQVLYTWTTKKGNTSTYVRDNSGAILFYQVGANLELKQNEMLKGEITGTFDLYNKIPELVYAAGLTNLAKVERTAGSDAKPKAIKVGEAMDNLCDLVALDKVKLTIEETTDKKGNPVKKFYVVDGDKKVQIYNGFHLDAYKDMAFDAEKEYNVVGIVASVYKEVPSINIIKVEKNTTEGINTVATETINANAPMYNLAGQRVGKNYKGVVIQNGKKFINK</sequence>
<evidence type="ECO:0000313" key="4">
    <source>
        <dbReference type="Proteomes" id="UP000029538"/>
    </source>
</evidence>
<dbReference type="RefSeq" id="WP_036883278.1">
    <property type="nucleotide sequence ID" value="NZ_JRNR01000055.1"/>
</dbReference>
<gene>
    <name evidence="3" type="ORF">HMPREF0654_06190</name>
</gene>
<dbReference type="EMBL" id="JRNR01000055">
    <property type="protein sequence ID" value="KGF49180.1"/>
    <property type="molecule type" value="Genomic_DNA"/>
</dbReference>
<dbReference type="Proteomes" id="UP000029538">
    <property type="component" value="Unassembled WGS sequence"/>
</dbReference>
<keyword evidence="1" id="KW-0732">Signal</keyword>
<dbReference type="Pfam" id="PF13290">
    <property type="entry name" value="CHB_HEX_C_1"/>
    <property type="match status" value="1"/>
</dbReference>
<feature type="domain" description="GH29D-like beta-sandwich" evidence="2">
    <location>
        <begin position="162"/>
        <end position="220"/>
    </location>
</feature>
<dbReference type="InterPro" id="IPR059177">
    <property type="entry name" value="GH29D-like_dom"/>
</dbReference>
<name>A0A096AR09_9BACT</name>
<feature type="chain" id="PRO_5001915516" evidence="1">
    <location>
        <begin position="23"/>
        <end position="475"/>
    </location>
</feature>